<feature type="signal peptide" evidence="8">
    <location>
        <begin position="1"/>
        <end position="28"/>
    </location>
</feature>
<evidence type="ECO:0000256" key="2">
    <source>
        <dbReference type="ARBA" id="ARBA00009178"/>
    </source>
</evidence>
<dbReference type="Proteomes" id="UP000886595">
    <property type="component" value="Unassembled WGS sequence"/>
</dbReference>
<evidence type="ECO:0000256" key="5">
    <source>
        <dbReference type="ARBA" id="ARBA00022729"/>
    </source>
</evidence>
<feature type="chain" id="PRO_5036481923" evidence="8">
    <location>
        <begin position="29"/>
        <end position="141"/>
    </location>
</feature>
<dbReference type="GO" id="GO:0040008">
    <property type="term" value="P:regulation of growth"/>
    <property type="evidence" value="ECO:0007669"/>
    <property type="project" value="UniProtKB-ARBA"/>
</dbReference>
<dbReference type="PANTHER" id="PTHR34270:SF8">
    <property type="entry name" value="(RAPE) HYPOTHETICAL PROTEIN"/>
    <property type="match status" value="1"/>
</dbReference>
<evidence type="ECO:0000256" key="1">
    <source>
        <dbReference type="ARBA" id="ARBA00004613"/>
    </source>
</evidence>
<gene>
    <name evidence="9" type="ORF">Bca52824_020339</name>
</gene>
<dbReference type="Pfam" id="PF05498">
    <property type="entry name" value="RALF"/>
    <property type="match status" value="2"/>
</dbReference>
<keyword evidence="3" id="KW-0964">Secreted</keyword>
<keyword evidence="5 8" id="KW-0732">Signal</keyword>
<evidence type="ECO:0000256" key="6">
    <source>
        <dbReference type="ARBA" id="ARBA00023157"/>
    </source>
</evidence>
<comment type="function">
    <text evidence="7">Cell signaling peptide that may regulate plant stress, growth, and development. Mediates a rapid alkalinization of extracellular space by mediating a transient increase in the cytoplasmic Ca(2+) concentration leading to a calcium-dependent signaling events through a cell surface receptor and a concomitant activation of some intracellular mitogen-activated protein kinases.</text>
</comment>
<proteinExistence type="inferred from homology"/>
<name>A0A8X8B194_BRACI</name>
<evidence type="ECO:0000256" key="8">
    <source>
        <dbReference type="SAM" id="SignalP"/>
    </source>
</evidence>
<keyword evidence="10" id="KW-1185">Reference proteome</keyword>
<sequence>MGMSKNVKVIVSLVLVVFLALAATNIEARYIDYHAMHGDHSLACDKAKPWTCKKQEANPYHRGCEKAERCHESGESVLVVFLALAATNIEARYIDYHAMRGGDHSLACDKAKPWTCKKQEANPYHRGCEKAERCHESGESG</sequence>
<evidence type="ECO:0000313" key="9">
    <source>
        <dbReference type="EMBL" id="KAG2317217.1"/>
    </source>
</evidence>
<protein>
    <submittedName>
        <fullName evidence="9">Uncharacterized protein</fullName>
    </submittedName>
</protein>
<evidence type="ECO:0000256" key="7">
    <source>
        <dbReference type="ARBA" id="ARBA00037228"/>
    </source>
</evidence>
<comment type="caution">
    <text evidence="9">The sequence shown here is derived from an EMBL/GenBank/DDBJ whole genome shotgun (WGS) entry which is preliminary data.</text>
</comment>
<accession>A0A8X8B194</accession>
<keyword evidence="4" id="KW-0372">Hormone</keyword>
<dbReference type="AlphaFoldDB" id="A0A8X8B194"/>
<dbReference type="GO" id="GO:0005179">
    <property type="term" value="F:hormone activity"/>
    <property type="evidence" value="ECO:0007669"/>
    <property type="project" value="UniProtKB-KW"/>
</dbReference>
<comment type="subcellular location">
    <subcellularLocation>
        <location evidence="1">Secreted</location>
    </subcellularLocation>
</comment>
<organism evidence="9 10">
    <name type="scientific">Brassica carinata</name>
    <name type="common">Ethiopian mustard</name>
    <name type="synonym">Abyssinian cabbage</name>
    <dbReference type="NCBI Taxonomy" id="52824"/>
    <lineage>
        <taxon>Eukaryota</taxon>
        <taxon>Viridiplantae</taxon>
        <taxon>Streptophyta</taxon>
        <taxon>Embryophyta</taxon>
        <taxon>Tracheophyta</taxon>
        <taxon>Spermatophyta</taxon>
        <taxon>Magnoliopsida</taxon>
        <taxon>eudicotyledons</taxon>
        <taxon>Gunneridae</taxon>
        <taxon>Pentapetalae</taxon>
        <taxon>rosids</taxon>
        <taxon>malvids</taxon>
        <taxon>Brassicales</taxon>
        <taxon>Brassicaceae</taxon>
        <taxon>Brassiceae</taxon>
        <taxon>Brassica</taxon>
    </lineage>
</organism>
<comment type="similarity">
    <text evidence="2">Belongs to the plant rapid alkalinization factor (RALF) family.</text>
</comment>
<dbReference type="PANTHER" id="PTHR34270">
    <property type="entry name" value="PROTEIN RALF-LIKE 15-RELATED"/>
    <property type="match status" value="1"/>
</dbReference>
<dbReference type="InterPro" id="IPR008801">
    <property type="entry name" value="RALF"/>
</dbReference>
<dbReference type="OrthoDB" id="1090286at2759"/>
<dbReference type="GO" id="GO:0005576">
    <property type="term" value="C:extracellular region"/>
    <property type="evidence" value="ECO:0007669"/>
    <property type="project" value="UniProtKB-SubCell"/>
</dbReference>
<dbReference type="EMBL" id="JAAMPC010000004">
    <property type="protein sequence ID" value="KAG2317217.1"/>
    <property type="molecule type" value="Genomic_DNA"/>
</dbReference>
<evidence type="ECO:0000313" key="10">
    <source>
        <dbReference type="Proteomes" id="UP000886595"/>
    </source>
</evidence>
<evidence type="ECO:0000256" key="4">
    <source>
        <dbReference type="ARBA" id="ARBA00022702"/>
    </source>
</evidence>
<evidence type="ECO:0000256" key="3">
    <source>
        <dbReference type="ARBA" id="ARBA00022525"/>
    </source>
</evidence>
<reference evidence="9 10" key="1">
    <citation type="submission" date="2020-02" db="EMBL/GenBank/DDBJ databases">
        <authorList>
            <person name="Ma Q."/>
            <person name="Huang Y."/>
            <person name="Song X."/>
            <person name="Pei D."/>
        </authorList>
    </citation>
    <scope>NUCLEOTIDE SEQUENCE [LARGE SCALE GENOMIC DNA]</scope>
    <source>
        <strain evidence="9">Sxm20200214</strain>
        <tissue evidence="9">Leaf</tissue>
    </source>
</reference>
<keyword evidence="6" id="KW-1015">Disulfide bond</keyword>